<dbReference type="PANTHER" id="PTHR11879">
    <property type="entry name" value="ASPARTATE AMINOTRANSFERASE"/>
    <property type="match status" value="1"/>
</dbReference>
<evidence type="ECO:0000256" key="2">
    <source>
        <dbReference type="ARBA" id="ARBA00007441"/>
    </source>
</evidence>
<evidence type="ECO:0000256" key="1">
    <source>
        <dbReference type="ARBA" id="ARBA00001933"/>
    </source>
</evidence>
<dbReference type="InterPro" id="IPR004838">
    <property type="entry name" value="NHTrfase_class1_PyrdxlP-BS"/>
</dbReference>
<dbReference type="InterPro" id="IPR015424">
    <property type="entry name" value="PyrdxlP-dep_Trfase"/>
</dbReference>
<keyword evidence="5 8" id="KW-0808">Transferase</keyword>
<dbReference type="InterPro" id="IPR015421">
    <property type="entry name" value="PyrdxlP-dep_Trfase_major"/>
</dbReference>
<dbReference type="CDD" id="cd00609">
    <property type="entry name" value="AAT_like"/>
    <property type="match status" value="1"/>
</dbReference>
<accession>A0A3B0UKL2</accession>
<dbReference type="InterPro" id="IPR000796">
    <property type="entry name" value="Asp_trans"/>
</dbReference>
<dbReference type="AlphaFoldDB" id="A0A3B0UKL2"/>
<dbReference type="InterPro" id="IPR004839">
    <property type="entry name" value="Aminotransferase_I/II_large"/>
</dbReference>
<dbReference type="Gene3D" id="3.90.1150.10">
    <property type="entry name" value="Aspartate Aminotransferase, domain 1"/>
    <property type="match status" value="1"/>
</dbReference>
<dbReference type="GO" id="GO:0042802">
    <property type="term" value="F:identical protein binding"/>
    <property type="evidence" value="ECO:0007669"/>
    <property type="project" value="TreeGrafter"/>
</dbReference>
<dbReference type="EC" id="2.6.1.1" evidence="8"/>
<dbReference type="PROSITE" id="PS00105">
    <property type="entry name" value="AA_TRANSFER_CLASS_1"/>
    <property type="match status" value="1"/>
</dbReference>
<sequence>MFETLQKAPVDKIFALLGQYRADERPNKLDLGIGVYKDASGNTPIMSAVSNAEKRIFADQTTKSYVGVSGNRGFCDAITDLIFADTVDKSRITSVQAPGGTGSLWVIMQLINRANPGATVWVSDPSWPNHKPMLELAGLNPQFYPYFDPKTRSVKFDQMLAALDAMGPKDTVLLHACCHNPSGANLSNEQWDKVAQSLAKTGAFPLLDLAYLGLGEGLEADAYGVRKIAQTCPEIMLGFSASKNFGLYRERAGVAIAIANKNPAADIVFSQMANVIRGSFSQSPDHGAEIVRIIMNDPDLRNEWETELEEMRKRVLTLRTKLASSLRKQLNSDEFDFIENHRGMFSLLGLSAEQVQRIKSEKAIYMIDDSRINIAGIPEHDTDQLAAAIVEVLR</sequence>
<dbReference type="GO" id="GO:0005829">
    <property type="term" value="C:cytosol"/>
    <property type="evidence" value="ECO:0007669"/>
    <property type="project" value="TreeGrafter"/>
</dbReference>
<protein>
    <submittedName>
        <fullName evidence="8">Aspartate aminotransferase</fullName>
        <ecNumber evidence="8">2.6.1.1</ecNumber>
    </submittedName>
</protein>
<evidence type="ECO:0000256" key="3">
    <source>
        <dbReference type="ARBA" id="ARBA00011738"/>
    </source>
</evidence>
<comment type="subunit">
    <text evidence="3">Homodimer.</text>
</comment>
<dbReference type="NCBIfam" id="NF006719">
    <property type="entry name" value="PRK09257.1"/>
    <property type="match status" value="1"/>
</dbReference>
<evidence type="ECO:0000256" key="4">
    <source>
        <dbReference type="ARBA" id="ARBA00022576"/>
    </source>
</evidence>
<comment type="cofactor">
    <cofactor evidence="1">
        <name>pyridoxal 5'-phosphate</name>
        <dbReference type="ChEBI" id="CHEBI:597326"/>
    </cofactor>
</comment>
<gene>
    <name evidence="8" type="ORF">MNBD_ALPHA11-1023</name>
</gene>
<dbReference type="GO" id="GO:0033585">
    <property type="term" value="P:L-phenylalanine biosynthetic process from chorismate via phenylpyruvate"/>
    <property type="evidence" value="ECO:0007669"/>
    <property type="project" value="TreeGrafter"/>
</dbReference>
<evidence type="ECO:0000256" key="5">
    <source>
        <dbReference type="ARBA" id="ARBA00022679"/>
    </source>
</evidence>
<evidence type="ECO:0000259" key="7">
    <source>
        <dbReference type="Pfam" id="PF00155"/>
    </source>
</evidence>
<name>A0A3B0UKL2_9ZZZZ</name>
<feature type="domain" description="Aminotransferase class I/classII large" evidence="7">
    <location>
        <begin position="27"/>
        <end position="389"/>
    </location>
</feature>
<dbReference type="GO" id="GO:0004069">
    <property type="term" value="F:L-aspartate:2-oxoglutarate aminotransferase activity"/>
    <property type="evidence" value="ECO:0007669"/>
    <property type="project" value="UniProtKB-EC"/>
</dbReference>
<dbReference type="SUPFAM" id="SSF53383">
    <property type="entry name" value="PLP-dependent transferases"/>
    <property type="match status" value="1"/>
</dbReference>
<dbReference type="EMBL" id="UOEQ01000300">
    <property type="protein sequence ID" value="VAW20764.1"/>
    <property type="molecule type" value="Genomic_DNA"/>
</dbReference>
<comment type="similarity">
    <text evidence="2">Belongs to the class-I pyridoxal-phosphate-dependent aminotransferase family.</text>
</comment>
<organism evidence="8">
    <name type="scientific">hydrothermal vent metagenome</name>
    <dbReference type="NCBI Taxonomy" id="652676"/>
    <lineage>
        <taxon>unclassified sequences</taxon>
        <taxon>metagenomes</taxon>
        <taxon>ecological metagenomes</taxon>
    </lineage>
</organism>
<dbReference type="Pfam" id="PF00155">
    <property type="entry name" value="Aminotran_1_2"/>
    <property type="match status" value="1"/>
</dbReference>
<proteinExistence type="inferred from homology"/>
<dbReference type="PANTHER" id="PTHR11879:SF22">
    <property type="entry name" value="ASPARTATE AMINOTRANSFERASE, MITOCHONDRIAL"/>
    <property type="match status" value="1"/>
</dbReference>
<evidence type="ECO:0000313" key="8">
    <source>
        <dbReference type="EMBL" id="VAW20764.1"/>
    </source>
</evidence>
<dbReference type="InterPro" id="IPR015422">
    <property type="entry name" value="PyrdxlP-dep_Trfase_small"/>
</dbReference>
<keyword evidence="4 8" id="KW-0032">Aminotransferase</keyword>
<evidence type="ECO:0000256" key="6">
    <source>
        <dbReference type="ARBA" id="ARBA00022898"/>
    </source>
</evidence>
<dbReference type="GO" id="GO:0030170">
    <property type="term" value="F:pyridoxal phosphate binding"/>
    <property type="evidence" value="ECO:0007669"/>
    <property type="project" value="InterPro"/>
</dbReference>
<reference evidence="8" key="1">
    <citation type="submission" date="2018-06" db="EMBL/GenBank/DDBJ databases">
        <authorList>
            <person name="Zhirakovskaya E."/>
        </authorList>
    </citation>
    <scope>NUCLEOTIDE SEQUENCE</scope>
</reference>
<dbReference type="PRINTS" id="PR00799">
    <property type="entry name" value="TRANSAMINASE"/>
</dbReference>
<dbReference type="GO" id="GO:0004838">
    <property type="term" value="F:L-tyrosine-2-oxoglutarate transaminase activity"/>
    <property type="evidence" value="ECO:0007669"/>
    <property type="project" value="TreeGrafter"/>
</dbReference>
<dbReference type="Gene3D" id="3.40.640.10">
    <property type="entry name" value="Type I PLP-dependent aspartate aminotransferase-like (Major domain)"/>
    <property type="match status" value="1"/>
</dbReference>
<keyword evidence="6" id="KW-0663">Pyridoxal phosphate</keyword>